<dbReference type="CDD" id="cd00096">
    <property type="entry name" value="Ig"/>
    <property type="match status" value="1"/>
</dbReference>
<dbReference type="FunFam" id="2.60.40.10:FF:000532">
    <property type="entry name" value="Vascular endothelial growth factor receptor 2"/>
    <property type="match status" value="1"/>
</dbReference>
<feature type="non-terminal residue" evidence="2">
    <location>
        <position position="1"/>
    </location>
</feature>
<evidence type="ECO:0000259" key="1">
    <source>
        <dbReference type="PROSITE" id="PS50835"/>
    </source>
</evidence>
<feature type="non-terminal residue" evidence="2">
    <location>
        <position position="105"/>
    </location>
</feature>
<dbReference type="Pfam" id="PF13927">
    <property type="entry name" value="Ig_3"/>
    <property type="match status" value="1"/>
</dbReference>
<dbReference type="SMART" id="SM00408">
    <property type="entry name" value="IGc2"/>
    <property type="match status" value="1"/>
</dbReference>
<name>A0ABD0PRT7_CIRMR</name>
<comment type="caution">
    <text evidence="2">The sequence shown here is derived from an EMBL/GenBank/DDBJ whole genome shotgun (WGS) entry which is preliminary data.</text>
</comment>
<dbReference type="PROSITE" id="PS50835">
    <property type="entry name" value="IG_LIKE"/>
    <property type="match status" value="1"/>
</dbReference>
<accession>A0ABD0PRT7</accession>
<dbReference type="InterPro" id="IPR036179">
    <property type="entry name" value="Ig-like_dom_sf"/>
</dbReference>
<dbReference type="Proteomes" id="UP001529510">
    <property type="component" value="Unassembled WGS sequence"/>
</dbReference>
<evidence type="ECO:0000313" key="3">
    <source>
        <dbReference type="Proteomes" id="UP001529510"/>
    </source>
</evidence>
<organism evidence="2 3">
    <name type="scientific">Cirrhinus mrigala</name>
    <name type="common">Mrigala</name>
    <dbReference type="NCBI Taxonomy" id="683832"/>
    <lineage>
        <taxon>Eukaryota</taxon>
        <taxon>Metazoa</taxon>
        <taxon>Chordata</taxon>
        <taxon>Craniata</taxon>
        <taxon>Vertebrata</taxon>
        <taxon>Euteleostomi</taxon>
        <taxon>Actinopterygii</taxon>
        <taxon>Neopterygii</taxon>
        <taxon>Teleostei</taxon>
        <taxon>Ostariophysi</taxon>
        <taxon>Cypriniformes</taxon>
        <taxon>Cyprinidae</taxon>
        <taxon>Labeoninae</taxon>
        <taxon>Labeonini</taxon>
        <taxon>Cirrhinus</taxon>
    </lineage>
</organism>
<dbReference type="InterPro" id="IPR013783">
    <property type="entry name" value="Ig-like_fold"/>
</dbReference>
<sequence>MEPSEDPLEQDLVQLKCNADNYTYENLRWYRLDPQAVPPELDCKSLHQYAESLGGKLSFQTTNNNWVLELNITNIQLQDEGNYVCEVQNRRSGEKHCHRKYIPVK</sequence>
<reference evidence="2 3" key="1">
    <citation type="submission" date="2024-05" db="EMBL/GenBank/DDBJ databases">
        <title>Genome sequencing and assembly of Indian major carp, Cirrhinus mrigala (Hamilton, 1822).</title>
        <authorList>
            <person name="Mohindra V."/>
            <person name="Chowdhury L.M."/>
            <person name="Lal K."/>
            <person name="Jena J.K."/>
        </authorList>
    </citation>
    <scope>NUCLEOTIDE SEQUENCE [LARGE SCALE GENOMIC DNA]</scope>
    <source>
        <strain evidence="2">CM1030</strain>
        <tissue evidence="2">Blood</tissue>
    </source>
</reference>
<proteinExistence type="predicted"/>
<dbReference type="InterPro" id="IPR003599">
    <property type="entry name" value="Ig_sub"/>
</dbReference>
<dbReference type="AlphaFoldDB" id="A0ABD0PRT7"/>
<gene>
    <name evidence="2" type="ORF">M9458_029075</name>
</gene>
<feature type="domain" description="Ig-like" evidence="1">
    <location>
        <begin position="1"/>
        <end position="89"/>
    </location>
</feature>
<evidence type="ECO:0000313" key="2">
    <source>
        <dbReference type="EMBL" id="KAL0176745.1"/>
    </source>
</evidence>
<dbReference type="InterPro" id="IPR003598">
    <property type="entry name" value="Ig_sub2"/>
</dbReference>
<protein>
    <recommendedName>
        <fullName evidence="1">Ig-like domain-containing protein</fullName>
    </recommendedName>
</protein>
<dbReference type="Gene3D" id="2.60.40.10">
    <property type="entry name" value="Immunoglobulins"/>
    <property type="match status" value="1"/>
</dbReference>
<dbReference type="SUPFAM" id="SSF48726">
    <property type="entry name" value="Immunoglobulin"/>
    <property type="match status" value="1"/>
</dbReference>
<dbReference type="InterPro" id="IPR007110">
    <property type="entry name" value="Ig-like_dom"/>
</dbReference>
<dbReference type="SMART" id="SM00409">
    <property type="entry name" value="IG"/>
    <property type="match status" value="1"/>
</dbReference>
<dbReference type="EMBL" id="JAMKFB020000014">
    <property type="protein sequence ID" value="KAL0176745.1"/>
    <property type="molecule type" value="Genomic_DNA"/>
</dbReference>
<keyword evidence="3" id="KW-1185">Reference proteome</keyword>